<feature type="domain" description="PA14" evidence="4">
    <location>
        <begin position="15"/>
        <end position="155"/>
    </location>
</feature>
<feature type="domain" description="PA14" evidence="4">
    <location>
        <begin position="357"/>
        <end position="498"/>
    </location>
</feature>
<evidence type="ECO:0000256" key="1">
    <source>
        <dbReference type="ARBA" id="ARBA00022729"/>
    </source>
</evidence>
<proteinExistence type="predicted"/>
<name>A0AAU9DIQ3_9FUSO</name>
<evidence type="ECO:0000313" key="5">
    <source>
        <dbReference type="EMBL" id="BDU50639.1"/>
    </source>
</evidence>
<dbReference type="Pfam" id="PF00932">
    <property type="entry name" value="LTD"/>
    <property type="match status" value="1"/>
</dbReference>
<dbReference type="EMBL" id="AP027059">
    <property type="protein sequence ID" value="BDU50639.1"/>
    <property type="molecule type" value="Genomic_DNA"/>
</dbReference>
<dbReference type="SUPFAM" id="SSF56988">
    <property type="entry name" value="Anthrax protective antigen"/>
    <property type="match status" value="2"/>
</dbReference>
<dbReference type="PANTHER" id="PTHR47635:SF2">
    <property type="entry name" value="LAMG-LIKE JELLYROLL FOLD DOMAIN-CONTAINING PROTEIN"/>
    <property type="match status" value="1"/>
</dbReference>
<protein>
    <recommendedName>
        <fullName evidence="4">PA14 domain-containing protein</fullName>
    </recommendedName>
</protein>
<dbReference type="Proteomes" id="UP001321582">
    <property type="component" value="Chromosome"/>
</dbReference>
<evidence type="ECO:0000313" key="6">
    <source>
        <dbReference type="Proteomes" id="UP001321582"/>
    </source>
</evidence>
<dbReference type="PROSITE" id="PS51820">
    <property type="entry name" value="PA14"/>
    <property type="match status" value="3"/>
</dbReference>
<reference evidence="5 6" key="1">
    <citation type="submission" date="2022-11" db="EMBL/GenBank/DDBJ databases">
        <title>Haliovirga abyssi gen. nov., sp. nov., a mesophilic fermentative bacterium isolated from the Iheya North hydrothermal field and the proposal of Haliovirgaceae fam. nov.</title>
        <authorList>
            <person name="Miyazaki U."/>
            <person name="Tame A."/>
            <person name="Miyazaki J."/>
            <person name="Takai K."/>
            <person name="Sawayama S."/>
            <person name="Kitajima M."/>
            <person name="Okamoto A."/>
            <person name="Nakagawa S."/>
        </authorList>
    </citation>
    <scope>NUCLEOTIDE SEQUENCE [LARGE SCALE GENOMIC DNA]</scope>
    <source>
        <strain evidence="5 6">IC12</strain>
    </source>
</reference>
<dbReference type="RefSeq" id="WP_307903502.1">
    <property type="nucleotide sequence ID" value="NZ_AP027059.1"/>
</dbReference>
<keyword evidence="2" id="KW-1015">Disulfide bond</keyword>
<sequence length="3409" mass="378889">MKRAGIILYFIISVIVFGGIKGEYYNSIDLSGGVALERIDNEINFNWGSGSPSTINNDDFSVRWEGVLLTKNISGDYQFITTSDDGVKLWIKDSSTPLISNWTLHGTTDNTGTITLEANKEYYIKMEYYEHTGAAVAQLSWIPPGGTREIISASNLKEAFSDLVLDYRLIGDAKDSSGNNNNGIVSNAVLTQDRNNRNDSAYKFAGTNSSYISTSNSNSLNISSNITVASWVKWDINPQDGVLNNKIIDKSGQYSLGHNGDNSKFSFGLNGNKSIESSSIVNTNRWYFVVGTYDGSSLKIYVNGNLENQTNYSDPIITNTNSILTGKNFSGIIDEVKIYNLALNNTEILNMYNEEKPSYKGIKGKYFNNITLSGTPVLERIDNEINFNWGTGSPDTVVNNDDFSVRWEGVVKTKNIAGDYQFITTSDDGVKLWVKDSSTPLISNWSLHGSTDNTGTITLEANKEYYIKMEYYEHTGAAVAQLSWIPPSGTREIIPALNLAQAYSDLILDYEFIGDTNDSSGNNNTGIGYNITLTGNNSGKANEAYGFAGNVDSYIETADSGSLNPTDKISVMSWVKFDELPTIATYVTEKNGQYGIGYENGKLFFEINGTKLISNSNISAKKWYLVSGTYDGSSMDIYINNVRDNFVGKSGNINISSNKLITGKNLKGAIDNIKIYNKALTGQEIKDYYKETSPSYNCIKGEYFNNIDLNGTPALTRIDNEINFNWGTGSPDSLINNDDFSVRWEGFVKTKDIAGNYQFITTSDDGVRLWIKDSTNTLINNWTLHGTTDDTATINLEANKEYYIKMEYYENTGNAVAQLSWIPPGGTREIIPENYLYQQKSDLLLYYDFEDDSLGYVKDTTENGYDGIEKGDFSIVNSGKVGKCGYFDGNGDYLAIKALNFKNSADLENLSVAAWVKSDSKNRQIISSFDRSENWRLSLKDDMNNNIGWDTTSGNVTDDFGSSSDYTDGKWHFVVATYNKGNKKIYVDGNLVESKAGNETGLGSNTLRYGFVGTGSEANSEDGTTGPDYWFDGYIDEFRIYSKELSQSEINSLYLEGQDLVAEYKFDGGLTLDSSGFNNDGIINGGVVETENRDGDSGKALSFDGSTGYVEVDDSESLNPTKQLTLSAWIKWNIDPTTGENYAEILSKNGDDQYQLQHSSGNDKFEFAINTTSGRKYIQSTTSPVADKWYYVVGTYDGINMKLYVNGALETTTGYTGDLLTSNEKLDIGRRSVNNDRYFNGAIDDVKIYRKALTADEIGKNYVSKPDLLVYYDFDNEISGKVKDMSYNNNNGIIKGGFHTVDGGIDGKGGYFDGTGDYLSIDNLNFGNANGITDLTVMAWVKSSSENKQIISSFDRSENFRLSLKDDMNNNIGWDTSSLGTATDDFGYDKDYVDGNWHLVAATYSNGSKKIYVDGEKVAEKTGVHASKGIGTGADRYGFVGTGSEATTVDGATGPDYWFNGIMDDFKIYSRELSSSEISKIYTNGLKLIAHYKLDSDTNDYSGNNHNGTGTNISFDSNGEVDGAGVFNGVDSNILTDDFSVPETFSVVMWANPNSIDESGFISKTDLSGNNIFDFGYDNNGVFVKIRDSINSEGIKLKGWEHLAVVIKKIDANRSNVKVYRNSEILWEKDMNSVIGDSIGNGWKIGANSTNKYFNGELDDIRIYGKELSVDEITELYRAAGANENFTIYYPFTHNNPDSVTPDSTKDESNSGNDGILHNGVTIQDETKRVNLGKTAYFDGIDDYIEVPNTDSINTGVHDKRSISLWFKPEDLNSRQILYEEGGTVRGLNIYIYNGRLYFGGWNEPSNESNWKYSSISTDEIEVDKWYHAVLVLDGTDQLTSGAFKAYLNSRLLDEQEGSKLWPHPGLVGIGAENNGTKFHDIGDDGGSTKYFFKGYMDEIHTFNEAINQDKIDELYSVGLDVIAYYPFDDSTSNDKSGNGNNGTLYGGVRYEDGYFGKEALFNGIDGYINLTDFYVPPTFTVAMWVRPDETQTNQAFVSKSFTNGDNLFTAGYSTTGLYVDLNDKNIDFSSSGFKSREFQQFVVKVEKLTALSSKVTVYINGEKKSEENVSSAFNEVYGNSWILGKDINNNYFQGNMDDVKFYGRGLSDEEVADLYKEIHKDYKNRLEIYYPFERDTGDGKVKDESESGNDGVKHGNIIYEPGKQEQGARFDGASYVEVPNTEDLNTATISKRTVSLWFKTDDVTTKQVLYEEGGTVRGLNIYIENGKIYYGGWNEPTSESNWDYSFISADIVAGRWYNAVLVLDGTSNLENGAMKAYLNMELVGTAEGSKLWPHPGNIGVGAVNNGTKFHDSGDYRGTGLYYTGLLDEIRIYRDALSLEELQKIYGYQKIVINEVMWAGDEYIELRNKTPYDVDLEGWMINNAQYSQNSNPYIEIANAKGISGSSTTIPADGYLLIQNEDNSNITGWTIADNSVTSNEKVRVFVCADSNKMNLNNSGEQLILKDNNYITVDMVNIENSSWPKGKNEVGGISMERFQENTIPPGTASGDGTLDTSWYTFTGVTDSNIQKNLDKYGNIRKGTPGDSNSLLFKINSVSPINFTDKTLTATINIADYLYGQTEHEPKDYIDSIEFSIGNSEVYSKDNVIVPWEEIPSKGTDINKDLSSYTLEGNYYIYVREKKGTIYSDVYVSNSVYLNTIINITDVWDTLSGDNSKDYDVTSRSSGIYGMIKIDATSNVDSINYFEYKIYVKNSSGVESVVQNWVNNNKNLEISQGGIPLTNNYTYYIEVRADYGVNHKKTAPVRSDGIICKTEFGNINIYKNNSKTDEILESIWNNTGEPVDSKIYIEWIEDSYASSYEYGMKAGSKDSITISDGDFTGNTTATNLDDFNISEGVKTFFIRAVYPDGVKGQIKKFELKIDDTKPDITGMGLIDVRADLTSDVEWTNGETPEGATYTLKCMYNGATDSLSGVDHYEYGAWNRSENVTVFDWENRGVSTGVTTKSGLSLTEYDNTDNTIYIQKIRVYDKAGNYIDVETNGVKFDKTKPDVSGMNLIDVRADKTEDVEWTNGETPEGVTYTLKYNYKGALDNLSGVNHYEYGVWDSEGVVSNWENIGNTTGTGIKSALNLTEYDNTKPNELIYIQKMKVYDKAGNISDVVETNGVKLDITKPVISNIYLRDNDSDVYRTGETSGIYYGNSSNLKLNIAASDNLAGVGGMKYGLSGDLSSENYILYNSPTDFSLNLGNDGEKDIFVQVVDNAGNESVIKGSKSEFNNIFNYDNTVPVFNAINGNGDKLGYQEKEGSEIIIPLTSGTAIAYNYIFDSNDCDTSDKDIDVKLIFNPTENYIWKIIIANNSIEEIGEFNDSSGNLYKSVIWQNASGDYADTNPMEIKLYDKAGNYVEEDRVFIKILSGDINKKIIDAYIDIYGKKKHIYYIETSNGNFEKYYLDSDK</sequence>
<dbReference type="Pfam" id="PF07691">
    <property type="entry name" value="PA14"/>
    <property type="match status" value="3"/>
</dbReference>
<dbReference type="Pfam" id="PF13385">
    <property type="entry name" value="Laminin_G_3"/>
    <property type="match status" value="9"/>
</dbReference>
<feature type="region of interest" description="Disordered" evidence="3">
    <location>
        <begin position="1698"/>
        <end position="1719"/>
    </location>
</feature>
<dbReference type="InterPro" id="IPR011658">
    <property type="entry name" value="PA14_dom"/>
</dbReference>
<keyword evidence="6" id="KW-1185">Reference proteome</keyword>
<keyword evidence="1" id="KW-0732">Signal</keyword>
<dbReference type="InterPro" id="IPR037524">
    <property type="entry name" value="PA14/GLEYA"/>
</dbReference>
<dbReference type="Gene3D" id="2.60.120.200">
    <property type="match status" value="9"/>
</dbReference>
<evidence type="ECO:0000259" key="4">
    <source>
        <dbReference type="PROSITE" id="PS51820"/>
    </source>
</evidence>
<evidence type="ECO:0000256" key="2">
    <source>
        <dbReference type="ARBA" id="ARBA00023157"/>
    </source>
</evidence>
<dbReference type="KEGG" id="haby:HLVA_12080"/>
<dbReference type="Gene3D" id="2.60.120.380">
    <property type="match status" value="1"/>
</dbReference>
<dbReference type="InterPro" id="IPR001322">
    <property type="entry name" value="Lamin_tail_dom"/>
</dbReference>
<accession>A0AAU9DIQ3</accession>
<gene>
    <name evidence="5" type="ORF">HLVA_12080</name>
</gene>
<dbReference type="Gene3D" id="3.90.182.10">
    <property type="entry name" value="Toxin - Anthrax Protective Antigen,domain 1"/>
    <property type="match status" value="2"/>
</dbReference>
<dbReference type="SMART" id="SM00758">
    <property type="entry name" value="PA14"/>
    <property type="match status" value="3"/>
</dbReference>
<feature type="domain" description="PA14" evidence="4">
    <location>
        <begin position="694"/>
        <end position="835"/>
    </location>
</feature>
<dbReference type="SMART" id="SM00560">
    <property type="entry name" value="LamGL"/>
    <property type="match status" value="4"/>
</dbReference>
<evidence type="ECO:0000256" key="3">
    <source>
        <dbReference type="SAM" id="MobiDB-lite"/>
    </source>
</evidence>
<dbReference type="PANTHER" id="PTHR47635">
    <property type="entry name" value="CUB DOMAIN-CONTAINING PROTEIN"/>
    <property type="match status" value="1"/>
</dbReference>
<dbReference type="InterPro" id="IPR013320">
    <property type="entry name" value="ConA-like_dom_sf"/>
</dbReference>
<organism evidence="5 6">
    <name type="scientific">Haliovirga abyssi</name>
    <dbReference type="NCBI Taxonomy" id="2996794"/>
    <lineage>
        <taxon>Bacteria</taxon>
        <taxon>Fusobacteriati</taxon>
        <taxon>Fusobacteriota</taxon>
        <taxon>Fusobacteriia</taxon>
        <taxon>Fusobacteriales</taxon>
        <taxon>Haliovirgaceae</taxon>
        <taxon>Haliovirga</taxon>
    </lineage>
</organism>
<dbReference type="SUPFAM" id="SSF49899">
    <property type="entry name" value="Concanavalin A-like lectins/glucanases"/>
    <property type="match status" value="8"/>
</dbReference>
<dbReference type="InterPro" id="IPR006558">
    <property type="entry name" value="LamG-like"/>
</dbReference>